<proteinExistence type="predicted"/>
<gene>
    <name evidence="2" type="ORF">OH76DRAFT_883141</name>
</gene>
<organism evidence="2 3">
    <name type="scientific">Lentinus brumalis</name>
    <dbReference type="NCBI Taxonomy" id="2498619"/>
    <lineage>
        <taxon>Eukaryota</taxon>
        <taxon>Fungi</taxon>
        <taxon>Dikarya</taxon>
        <taxon>Basidiomycota</taxon>
        <taxon>Agaricomycotina</taxon>
        <taxon>Agaricomycetes</taxon>
        <taxon>Polyporales</taxon>
        <taxon>Polyporaceae</taxon>
        <taxon>Lentinus</taxon>
    </lineage>
</organism>
<evidence type="ECO:0000256" key="1">
    <source>
        <dbReference type="SAM" id="MobiDB-lite"/>
    </source>
</evidence>
<evidence type="ECO:0000313" key="2">
    <source>
        <dbReference type="EMBL" id="RDX55267.1"/>
    </source>
</evidence>
<protein>
    <submittedName>
        <fullName evidence="2">Uncharacterized protein</fullName>
    </submittedName>
</protein>
<dbReference type="AlphaFoldDB" id="A0A371DRU4"/>
<sequence>MSPWCARLRRAAPMPILLADHWTQMQADVRHYFWPSASVGRRWRGRAGPMSKGRWSSGQERRGPPHPRICRARWP</sequence>
<accession>A0A371DRU4</accession>
<keyword evidence="3" id="KW-1185">Reference proteome</keyword>
<dbReference type="Proteomes" id="UP000256964">
    <property type="component" value="Unassembled WGS sequence"/>
</dbReference>
<feature type="compositionally biased region" description="Basic residues" evidence="1">
    <location>
        <begin position="64"/>
        <end position="75"/>
    </location>
</feature>
<dbReference type="EMBL" id="KZ857383">
    <property type="protein sequence ID" value="RDX55267.1"/>
    <property type="molecule type" value="Genomic_DNA"/>
</dbReference>
<reference evidence="2 3" key="1">
    <citation type="journal article" date="2018" name="Biotechnol. Biofuels">
        <title>Integrative visual omics of the white-rot fungus Polyporus brumalis exposes the biotechnological potential of its oxidative enzymes for delignifying raw plant biomass.</title>
        <authorList>
            <person name="Miyauchi S."/>
            <person name="Rancon A."/>
            <person name="Drula E."/>
            <person name="Hage H."/>
            <person name="Chaduli D."/>
            <person name="Favel A."/>
            <person name="Grisel S."/>
            <person name="Henrissat B."/>
            <person name="Herpoel-Gimbert I."/>
            <person name="Ruiz-Duenas F.J."/>
            <person name="Chevret D."/>
            <person name="Hainaut M."/>
            <person name="Lin J."/>
            <person name="Wang M."/>
            <person name="Pangilinan J."/>
            <person name="Lipzen A."/>
            <person name="Lesage-Meessen L."/>
            <person name="Navarro D."/>
            <person name="Riley R."/>
            <person name="Grigoriev I.V."/>
            <person name="Zhou S."/>
            <person name="Raouche S."/>
            <person name="Rosso M.N."/>
        </authorList>
    </citation>
    <scope>NUCLEOTIDE SEQUENCE [LARGE SCALE GENOMIC DNA]</scope>
    <source>
        <strain evidence="2 3">BRFM 1820</strain>
    </source>
</reference>
<name>A0A371DRU4_9APHY</name>
<feature type="region of interest" description="Disordered" evidence="1">
    <location>
        <begin position="43"/>
        <end position="75"/>
    </location>
</feature>
<evidence type="ECO:0000313" key="3">
    <source>
        <dbReference type="Proteomes" id="UP000256964"/>
    </source>
</evidence>